<dbReference type="InterPro" id="IPR036412">
    <property type="entry name" value="HAD-like_sf"/>
</dbReference>
<dbReference type="STRING" id="106549.A0A540K715"/>
<dbReference type="Pfam" id="PF08282">
    <property type="entry name" value="Hydrolase_3"/>
    <property type="match status" value="1"/>
</dbReference>
<dbReference type="InterPro" id="IPR023214">
    <property type="entry name" value="HAD_sf"/>
</dbReference>
<feature type="transmembrane region" description="Helical" evidence="1">
    <location>
        <begin position="56"/>
        <end position="75"/>
    </location>
</feature>
<dbReference type="PANTHER" id="PTHR46986:SF1">
    <property type="entry name" value="ENDORIBONUCLEASE YBEY, CHLOROPLASTIC"/>
    <property type="match status" value="1"/>
</dbReference>
<dbReference type="PANTHER" id="PTHR46986">
    <property type="entry name" value="ENDORIBONUCLEASE YBEY, CHLOROPLASTIC"/>
    <property type="match status" value="1"/>
</dbReference>
<keyword evidence="1" id="KW-0472">Membrane</keyword>
<dbReference type="Gene3D" id="3.40.50.1000">
    <property type="entry name" value="HAD superfamily/HAD-like"/>
    <property type="match status" value="1"/>
</dbReference>
<keyword evidence="1" id="KW-1133">Transmembrane helix</keyword>
<keyword evidence="1" id="KW-0812">Transmembrane</keyword>
<dbReference type="Proteomes" id="UP000315295">
    <property type="component" value="Unassembled WGS sequence"/>
</dbReference>
<accession>A0A540K715</accession>
<protein>
    <submittedName>
        <fullName evidence="2">Uncharacterized protein</fullName>
    </submittedName>
</protein>
<evidence type="ECO:0000256" key="1">
    <source>
        <dbReference type="SAM" id="Phobius"/>
    </source>
</evidence>
<comment type="caution">
    <text evidence="2">The sequence shown here is derived from an EMBL/GenBank/DDBJ whole genome shotgun (WGS) entry which is preliminary data.</text>
</comment>
<gene>
    <name evidence="2" type="ORF">C1H46_044787</name>
</gene>
<dbReference type="AlphaFoldDB" id="A0A540K715"/>
<sequence>MALFQNFLLGFSCRNCLFMVHKVGKFLEGIWIQMYAERHVVTLWRMRFLLLHSPRIIAYPFMITHLLIPCILYITSKRRRSCLQLSISWLLLVYSSCNDAHLINIQKLVFMDAAEGVTSAMRPYWSEATGDSARVVQTVPDMLEIVPPGTSKGSGVSMLLDHLGITPKEVWITKLFSYLLFF</sequence>
<dbReference type="Gene3D" id="3.30.1240.10">
    <property type="match status" value="1"/>
</dbReference>
<dbReference type="GO" id="GO:0006364">
    <property type="term" value="P:rRNA processing"/>
    <property type="evidence" value="ECO:0007669"/>
    <property type="project" value="InterPro"/>
</dbReference>
<dbReference type="InterPro" id="IPR002036">
    <property type="entry name" value="YbeY"/>
</dbReference>
<organism evidence="2 3">
    <name type="scientific">Malus baccata</name>
    <name type="common">Siberian crab apple</name>
    <name type="synonym">Pyrus baccata</name>
    <dbReference type="NCBI Taxonomy" id="106549"/>
    <lineage>
        <taxon>Eukaryota</taxon>
        <taxon>Viridiplantae</taxon>
        <taxon>Streptophyta</taxon>
        <taxon>Embryophyta</taxon>
        <taxon>Tracheophyta</taxon>
        <taxon>Spermatophyta</taxon>
        <taxon>Magnoliopsida</taxon>
        <taxon>eudicotyledons</taxon>
        <taxon>Gunneridae</taxon>
        <taxon>Pentapetalae</taxon>
        <taxon>rosids</taxon>
        <taxon>fabids</taxon>
        <taxon>Rosales</taxon>
        <taxon>Rosaceae</taxon>
        <taxon>Amygdaloideae</taxon>
        <taxon>Maleae</taxon>
        <taxon>Malus</taxon>
    </lineage>
</organism>
<name>A0A540K715_MALBA</name>
<keyword evidence="3" id="KW-1185">Reference proteome</keyword>
<reference evidence="2 3" key="1">
    <citation type="journal article" date="2019" name="G3 (Bethesda)">
        <title>Sequencing of a Wild Apple (Malus baccata) Genome Unravels the Differences Between Cultivated and Wild Apple Species Regarding Disease Resistance and Cold Tolerance.</title>
        <authorList>
            <person name="Chen X."/>
        </authorList>
    </citation>
    <scope>NUCLEOTIDE SEQUENCE [LARGE SCALE GENOMIC DNA]</scope>
    <source>
        <strain evidence="3">cv. Shandingzi</strain>
        <tissue evidence="2">Leaves</tissue>
    </source>
</reference>
<evidence type="ECO:0000313" key="3">
    <source>
        <dbReference type="Proteomes" id="UP000315295"/>
    </source>
</evidence>
<dbReference type="SUPFAM" id="SSF56784">
    <property type="entry name" value="HAD-like"/>
    <property type="match status" value="1"/>
</dbReference>
<evidence type="ECO:0000313" key="2">
    <source>
        <dbReference type="EMBL" id="TQD69682.1"/>
    </source>
</evidence>
<proteinExistence type="predicted"/>
<dbReference type="GO" id="GO:0004222">
    <property type="term" value="F:metalloendopeptidase activity"/>
    <property type="evidence" value="ECO:0007669"/>
    <property type="project" value="InterPro"/>
</dbReference>
<dbReference type="EMBL" id="VIEB01002818">
    <property type="protein sequence ID" value="TQD69682.1"/>
    <property type="molecule type" value="Genomic_DNA"/>
</dbReference>